<dbReference type="OrthoDB" id="37659at2759"/>
<sequence>MSLDARENVGKPAATREISATGGLATPEQVARTIFWDTLDGKLISAFGVEGQALSWVTAGLLPPVSANGRGWYHGFNLLVASACEVLAAGPLRAFGIAHALWMRHIVSKHVRMPNAM</sequence>
<organism evidence="4">
    <name type="scientific">Echinostoma caproni</name>
    <dbReference type="NCBI Taxonomy" id="27848"/>
    <lineage>
        <taxon>Eukaryota</taxon>
        <taxon>Metazoa</taxon>
        <taxon>Spiralia</taxon>
        <taxon>Lophotrochozoa</taxon>
        <taxon>Platyhelminthes</taxon>
        <taxon>Trematoda</taxon>
        <taxon>Digenea</taxon>
        <taxon>Plagiorchiida</taxon>
        <taxon>Echinostomata</taxon>
        <taxon>Echinostomatoidea</taxon>
        <taxon>Echinostomatidae</taxon>
        <taxon>Echinostoma</taxon>
    </lineage>
</organism>
<evidence type="ECO:0000256" key="1">
    <source>
        <dbReference type="SAM" id="MobiDB-lite"/>
    </source>
</evidence>
<feature type="region of interest" description="Disordered" evidence="1">
    <location>
        <begin position="1"/>
        <end position="22"/>
    </location>
</feature>
<reference evidence="4" key="1">
    <citation type="submission" date="2016-06" db="UniProtKB">
        <authorList>
            <consortium name="WormBaseParasite"/>
        </authorList>
    </citation>
    <scope>IDENTIFICATION</scope>
</reference>
<dbReference type="Proteomes" id="UP000272942">
    <property type="component" value="Unassembled WGS sequence"/>
</dbReference>
<accession>A0A183B6G2</accession>
<dbReference type="WBParaSite" id="ECPE_0001483701-mRNA-1">
    <property type="protein sequence ID" value="ECPE_0001483701-mRNA-1"/>
    <property type="gene ID" value="ECPE_0001483701"/>
</dbReference>
<reference evidence="2 3" key="2">
    <citation type="submission" date="2018-11" db="EMBL/GenBank/DDBJ databases">
        <authorList>
            <consortium name="Pathogen Informatics"/>
        </authorList>
    </citation>
    <scope>NUCLEOTIDE SEQUENCE [LARGE SCALE GENOMIC DNA]</scope>
    <source>
        <strain evidence="2 3">Egypt</strain>
    </source>
</reference>
<protein>
    <submittedName>
        <fullName evidence="4">Transposase</fullName>
    </submittedName>
</protein>
<evidence type="ECO:0000313" key="4">
    <source>
        <dbReference type="WBParaSite" id="ECPE_0001483701-mRNA-1"/>
    </source>
</evidence>
<keyword evidence="3" id="KW-1185">Reference proteome</keyword>
<name>A0A183B6G2_9TREM</name>
<dbReference type="AlphaFoldDB" id="A0A183B6G2"/>
<evidence type="ECO:0000313" key="2">
    <source>
        <dbReference type="EMBL" id="VDP92069.1"/>
    </source>
</evidence>
<dbReference type="EMBL" id="UZAN01058569">
    <property type="protein sequence ID" value="VDP92069.1"/>
    <property type="molecule type" value="Genomic_DNA"/>
</dbReference>
<evidence type="ECO:0000313" key="3">
    <source>
        <dbReference type="Proteomes" id="UP000272942"/>
    </source>
</evidence>
<proteinExistence type="predicted"/>
<gene>
    <name evidence="2" type="ORF">ECPE_LOCUS14797</name>
</gene>